<sequence length="254" mass="28309">MASSGDNSSPVGVTDPRPQVPPTAAVSAQWNAFSHSLTSSLTIKLDRANYLAWKSQVVPTVIGHDLDEIFALSSEPRDYECNGLHKHSKAVSTGTLTLGLCTTVLSVLFVHDLLLLFSLHQAPLVLINMNFILYAIFAAPRCSDVPDLLLIKNLFSTKYGKAFVSSVSELRPDSVSAPSPKVKLKVLKEIAREYNLEWDSSNAEAELSKRHEDLLLKWKLLPRMKPLETAEPYSVDPIQYNIKFFYVYKSMLLD</sequence>
<dbReference type="InterPro" id="IPR042277">
    <property type="entry name" value="IST1-like"/>
</dbReference>
<proteinExistence type="inferred from homology"/>
<dbReference type="AlphaFoldDB" id="A0A7J6H6L7"/>
<dbReference type="EMBL" id="JAATIP010000029">
    <property type="protein sequence ID" value="KAF4390210.1"/>
    <property type="molecule type" value="Genomic_DNA"/>
</dbReference>
<evidence type="ECO:0000256" key="1">
    <source>
        <dbReference type="ARBA" id="ARBA00005536"/>
    </source>
</evidence>
<comment type="caution">
    <text evidence="3">The sequence shown here is derived from an EMBL/GenBank/DDBJ whole genome shotgun (WGS) entry which is preliminary data.</text>
</comment>
<dbReference type="GO" id="GO:0015031">
    <property type="term" value="P:protein transport"/>
    <property type="evidence" value="ECO:0007669"/>
    <property type="project" value="InterPro"/>
</dbReference>
<accession>A0A7J6H6L7</accession>
<gene>
    <name evidence="3" type="ORF">F8388_019865</name>
</gene>
<dbReference type="Gene3D" id="1.20.1260.60">
    <property type="entry name" value="Vacuolar protein sorting-associated protein Ist1"/>
    <property type="match status" value="1"/>
</dbReference>
<evidence type="ECO:0000256" key="2">
    <source>
        <dbReference type="SAM" id="MobiDB-lite"/>
    </source>
</evidence>
<evidence type="ECO:0008006" key="5">
    <source>
        <dbReference type="Google" id="ProtNLM"/>
    </source>
</evidence>
<feature type="compositionally biased region" description="Polar residues" evidence="2">
    <location>
        <begin position="1"/>
        <end position="11"/>
    </location>
</feature>
<dbReference type="PANTHER" id="PTHR12161">
    <property type="entry name" value="IST1 FAMILY MEMBER"/>
    <property type="match status" value="1"/>
</dbReference>
<dbReference type="PANTHER" id="PTHR12161:SF81">
    <property type="entry name" value="OS01G0687700 PROTEIN"/>
    <property type="match status" value="1"/>
</dbReference>
<reference evidence="3 4" key="1">
    <citation type="journal article" date="2020" name="bioRxiv">
        <title>Sequence and annotation of 42 cannabis genomes reveals extensive copy number variation in cannabinoid synthesis and pathogen resistance genes.</title>
        <authorList>
            <person name="Mckernan K.J."/>
            <person name="Helbert Y."/>
            <person name="Kane L.T."/>
            <person name="Ebling H."/>
            <person name="Zhang L."/>
            <person name="Liu B."/>
            <person name="Eaton Z."/>
            <person name="Mclaughlin S."/>
            <person name="Kingan S."/>
            <person name="Baybayan P."/>
            <person name="Concepcion G."/>
            <person name="Jordan M."/>
            <person name="Riva A."/>
            <person name="Barbazuk W."/>
            <person name="Harkins T."/>
        </authorList>
    </citation>
    <scope>NUCLEOTIDE SEQUENCE [LARGE SCALE GENOMIC DNA]</scope>
    <source>
        <strain evidence="4">cv. Jamaican Lion 4</strain>
        <tissue evidence="3">Leaf</tissue>
    </source>
</reference>
<evidence type="ECO:0000313" key="3">
    <source>
        <dbReference type="EMBL" id="KAF4390210.1"/>
    </source>
</evidence>
<dbReference type="InterPro" id="IPR005061">
    <property type="entry name" value="Ist1"/>
</dbReference>
<dbReference type="Pfam" id="PF03398">
    <property type="entry name" value="Ist1"/>
    <property type="match status" value="1"/>
</dbReference>
<comment type="similarity">
    <text evidence="1">Belongs to the IST1 family.</text>
</comment>
<feature type="region of interest" description="Disordered" evidence="2">
    <location>
        <begin position="1"/>
        <end position="20"/>
    </location>
</feature>
<protein>
    <recommendedName>
        <fullName evidence="5">Retrotransposon Copia-like N-terminal domain-containing protein</fullName>
    </recommendedName>
</protein>
<dbReference type="Proteomes" id="UP000525078">
    <property type="component" value="Unassembled WGS sequence"/>
</dbReference>
<name>A0A7J6H6L7_CANSA</name>
<organism evidence="3 4">
    <name type="scientific">Cannabis sativa</name>
    <name type="common">Hemp</name>
    <name type="synonym">Marijuana</name>
    <dbReference type="NCBI Taxonomy" id="3483"/>
    <lineage>
        <taxon>Eukaryota</taxon>
        <taxon>Viridiplantae</taxon>
        <taxon>Streptophyta</taxon>
        <taxon>Embryophyta</taxon>
        <taxon>Tracheophyta</taxon>
        <taxon>Spermatophyta</taxon>
        <taxon>Magnoliopsida</taxon>
        <taxon>eudicotyledons</taxon>
        <taxon>Gunneridae</taxon>
        <taxon>Pentapetalae</taxon>
        <taxon>rosids</taxon>
        <taxon>fabids</taxon>
        <taxon>Rosales</taxon>
        <taxon>Cannabaceae</taxon>
        <taxon>Cannabis</taxon>
    </lineage>
</organism>
<evidence type="ECO:0000313" key="4">
    <source>
        <dbReference type="Proteomes" id="UP000525078"/>
    </source>
</evidence>